<sequence length="388" mass="40281">MTEERKMKIVIAPDSFKESLTAREAAEAIHRGWSRVFPEAEYALIPMADGGEGTVQSLIDATGGRKIEKRVTGPLGNLVPGFFGMLGDGKTAVIEMAAAAGLEYLAEDERNPLITTTFGVGELIRAALNQGARHIILGLGGSATNDAGAGMAEALGFRFLDDQGRTLPRGGAALADLAAIDCTDADPRLAETRFDLASDVTNPLTGPNGASAVFGPQKGAAPEQVASLDQALAQFASVVYRDLGINVVKIPGAGAAGGLGAGAICFLNGKIRPGVDLVIGETALEEKMRDAALVITGEGKIDGQTIYGKTPIGVARCAKKFDIPVIALAGYTAEDADRVLTHGIDAVFSVVPGAIPRQKALNDAATNIERTAENLARLWRIAGTPQLP</sequence>
<dbReference type="PANTHER" id="PTHR21599">
    <property type="entry name" value="GLYCERATE KINASE"/>
    <property type="match status" value="1"/>
</dbReference>
<dbReference type="Pfam" id="PF02595">
    <property type="entry name" value="Gly_kinase"/>
    <property type="match status" value="1"/>
</dbReference>
<dbReference type="NCBIfam" id="TIGR00045">
    <property type="entry name" value="glycerate kinase"/>
    <property type="match status" value="1"/>
</dbReference>
<dbReference type="InterPro" id="IPR004381">
    <property type="entry name" value="Glycerate_kinase"/>
</dbReference>
<evidence type="ECO:0000313" key="6">
    <source>
        <dbReference type="Proteomes" id="UP000823201"/>
    </source>
</evidence>
<accession>A0ABS2Q7J6</accession>
<comment type="similarity">
    <text evidence="1 4">Belongs to the glycerate kinase type-1 family.</text>
</comment>
<dbReference type="EC" id="2.7.1.31" evidence="5"/>
<evidence type="ECO:0000313" key="5">
    <source>
        <dbReference type="EMBL" id="MBM7657275.1"/>
    </source>
</evidence>
<dbReference type="InterPro" id="IPR018197">
    <property type="entry name" value="Glycerate_kinase_RE-like"/>
</dbReference>
<dbReference type="PIRSF" id="PIRSF006078">
    <property type="entry name" value="GlxK"/>
    <property type="match status" value="1"/>
</dbReference>
<keyword evidence="6" id="KW-1185">Reference proteome</keyword>
<organism evidence="5 6">
    <name type="scientific">Sporolactobacillus spathodeae</name>
    <dbReference type="NCBI Taxonomy" id="1465502"/>
    <lineage>
        <taxon>Bacteria</taxon>
        <taxon>Bacillati</taxon>
        <taxon>Bacillota</taxon>
        <taxon>Bacilli</taxon>
        <taxon>Bacillales</taxon>
        <taxon>Sporolactobacillaceae</taxon>
        <taxon>Sporolactobacillus</taxon>
    </lineage>
</organism>
<dbReference type="InterPro" id="IPR036129">
    <property type="entry name" value="Glycerate_kinase_sf"/>
</dbReference>
<evidence type="ECO:0000256" key="3">
    <source>
        <dbReference type="ARBA" id="ARBA00022777"/>
    </source>
</evidence>
<gene>
    <name evidence="5" type="ORF">JOC27_000716</name>
</gene>
<proteinExistence type="inferred from homology"/>
<dbReference type="PANTHER" id="PTHR21599:SF0">
    <property type="entry name" value="GLYCERATE KINASE"/>
    <property type="match status" value="1"/>
</dbReference>
<comment type="caution">
    <text evidence="5">The sequence shown here is derived from an EMBL/GenBank/DDBJ whole genome shotgun (WGS) entry which is preliminary data.</text>
</comment>
<dbReference type="SUPFAM" id="SSF110738">
    <property type="entry name" value="Glycerate kinase I"/>
    <property type="match status" value="1"/>
</dbReference>
<evidence type="ECO:0000256" key="2">
    <source>
        <dbReference type="ARBA" id="ARBA00022679"/>
    </source>
</evidence>
<keyword evidence="2 4" id="KW-0808">Transferase</keyword>
<dbReference type="Gene3D" id="3.90.1510.10">
    <property type="entry name" value="Glycerate kinase, domain 2"/>
    <property type="match status" value="1"/>
</dbReference>
<dbReference type="Gene3D" id="3.40.50.10350">
    <property type="entry name" value="Glycerate kinase, domain 1"/>
    <property type="match status" value="1"/>
</dbReference>
<name>A0ABS2Q7J6_9BACL</name>
<dbReference type="InterPro" id="IPR018193">
    <property type="entry name" value="Glyc_kinase_flavodox-like_fold"/>
</dbReference>
<evidence type="ECO:0000256" key="1">
    <source>
        <dbReference type="ARBA" id="ARBA00006284"/>
    </source>
</evidence>
<reference evidence="5 6" key="1">
    <citation type="submission" date="2021-01" db="EMBL/GenBank/DDBJ databases">
        <title>Genomic Encyclopedia of Type Strains, Phase IV (KMG-IV): sequencing the most valuable type-strain genomes for metagenomic binning, comparative biology and taxonomic classification.</title>
        <authorList>
            <person name="Goeker M."/>
        </authorList>
    </citation>
    <scope>NUCLEOTIDE SEQUENCE [LARGE SCALE GENOMIC DNA]</scope>
    <source>
        <strain evidence="5 6">DSM 100968</strain>
    </source>
</reference>
<dbReference type="Proteomes" id="UP000823201">
    <property type="component" value="Unassembled WGS sequence"/>
</dbReference>
<dbReference type="EMBL" id="JAFBEV010000004">
    <property type="protein sequence ID" value="MBM7657275.1"/>
    <property type="molecule type" value="Genomic_DNA"/>
</dbReference>
<protein>
    <submittedName>
        <fullName evidence="5">Glycerate kinase</fullName>
        <ecNumber evidence="5">2.7.1.31</ecNumber>
    </submittedName>
</protein>
<dbReference type="GO" id="GO:0008887">
    <property type="term" value="F:glycerate kinase activity"/>
    <property type="evidence" value="ECO:0007669"/>
    <property type="project" value="UniProtKB-EC"/>
</dbReference>
<evidence type="ECO:0000256" key="4">
    <source>
        <dbReference type="PIRNR" id="PIRNR006078"/>
    </source>
</evidence>
<keyword evidence="3 4" id="KW-0418">Kinase</keyword>